<keyword evidence="3" id="KW-1185">Reference proteome</keyword>
<evidence type="ECO:0000313" key="3">
    <source>
        <dbReference type="Proteomes" id="UP001324993"/>
    </source>
</evidence>
<dbReference type="GO" id="GO:0008233">
    <property type="term" value="F:peptidase activity"/>
    <property type="evidence" value="ECO:0007669"/>
    <property type="project" value="UniProtKB-KW"/>
</dbReference>
<dbReference type="Pfam" id="PF13365">
    <property type="entry name" value="Trypsin_2"/>
    <property type="match status" value="1"/>
</dbReference>
<dbReference type="SUPFAM" id="SSF50494">
    <property type="entry name" value="Trypsin-like serine proteases"/>
    <property type="match status" value="1"/>
</dbReference>
<reference evidence="2 3" key="1">
    <citation type="submission" date="2023-11" db="EMBL/GenBank/DDBJ databases">
        <title>Coraliomargarita sp. nov., isolated from marine algae.</title>
        <authorList>
            <person name="Lee J.K."/>
            <person name="Baek J.H."/>
            <person name="Kim J.M."/>
            <person name="Choi D.G."/>
            <person name="Jeon C.O."/>
        </authorList>
    </citation>
    <scope>NUCLEOTIDE SEQUENCE [LARGE SCALE GENOMIC DNA]</scope>
    <source>
        <strain evidence="2 3">J2-16</strain>
    </source>
</reference>
<dbReference type="SUPFAM" id="SSF50156">
    <property type="entry name" value="PDZ domain-like"/>
    <property type="match status" value="1"/>
</dbReference>
<dbReference type="InterPro" id="IPR009003">
    <property type="entry name" value="Peptidase_S1_PA"/>
</dbReference>
<dbReference type="EMBL" id="CP138858">
    <property type="protein sequence ID" value="WPJ97908.1"/>
    <property type="molecule type" value="Genomic_DNA"/>
</dbReference>
<evidence type="ECO:0000256" key="1">
    <source>
        <dbReference type="SAM" id="SignalP"/>
    </source>
</evidence>
<name>A0ABZ0RRC3_9BACT</name>
<feature type="chain" id="PRO_5045663151" evidence="1">
    <location>
        <begin position="22"/>
        <end position="340"/>
    </location>
</feature>
<dbReference type="PANTHER" id="PTHR47389:SF8">
    <property type="entry name" value="EXPRESSED PROTEIN"/>
    <property type="match status" value="1"/>
</dbReference>
<proteinExistence type="predicted"/>
<dbReference type="Proteomes" id="UP001324993">
    <property type="component" value="Chromosome"/>
</dbReference>
<dbReference type="Gene3D" id="2.40.10.120">
    <property type="match status" value="1"/>
</dbReference>
<organism evidence="2 3">
    <name type="scientific">Coraliomargarita algicola</name>
    <dbReference type="NCBI Taxonomy" id="3092156"/>
    <lineage>
        <taxon>Bacteria</taxon>
        <taxon>Pseudomonadati</taxon>
        <taxon>Verrucomicrobiota</taxon>
        <taxon>Opitutia</taxon>
        <taxon>Puniceicoccales</taxon>
        <taxon>Coraliomargaritaceae</taxon>
        <taxon>Coraliomargarita</taxon>
    </lineage>
</organism>
<dbReference type="GO" id="GO:0006508">
    <property type="term" value="P:proteolysis"/>
    <property type="evidence" value="ECO:0007669"/>
    <property type="project" value="UniProtKB-KW"/>
</dbReference>
<feature type="signal peptide" evidence="1">
    <location>
        <begin position="1"/>
        <end position="21"/>
    </location>
</feature>
<keyword evidence="2" id="KW-0378">Hydrolase</keyword>
<dbReference type="PANTHER" id="PTHR47389">
    <property type="entry name" value="OS09G0436400 PROTEIN"/>
    <property type="match status" value="1"/>
</dbReference>
<keyword evidence="2" id="KW-0645">Protease</keyword>
<accession>A0ABZ0RRC3</accession>
<dbReference type="RefSeq" id="WP_319834722.1">
    <property type="nucleotide sequence ID" value="NZ_CP138858.1"/>
</dbReference>
<dbReference type="Gene3D" id="2.30.42.10">
    <property type="match status" value="1"/>
</dbReference>
<evidence type="ECO:0000313" key="2">
    <source>
        <dbReference type="EMBL" id="WPJ97908.1"/>
    </source>
</evidence>
<dbReference type="EC" id="3.4.21.-" evidence="2"/>
<protein>
    <submittedName>
        <fullName evidence="2">S1C family serine protease</fullName>
        <ecNumber evidence="2">3.4.21.-</ecNumber>
    </submittedName>
</protein>
<dbReference type="InterPro" id="IPR036034">
    <property type="entry name" value="PDZ_sf"/>
</dbReference>
<sequence length="340" mass="37408">MRFVAIIVLSLSCVYPALLLAEVATPSIVEICASNGPGAPQVIERHSLGFIVEEEGFLLTSYESLTKPETGTLLSRFEVSWDSGTGTSRYAARIIGVEPTLNFAVLKIEREGGFAASKILRDDSLVAGEEIFAATQANAVSTHLVVGRLEALNSKECYQQDLTATMLAAEIDIPSSGIGGPVFDRTGSVIGMFTGYHPPEDDDDQANEAELTHILPIFLAFNIYDSIKQRQSLASPWTGFSVRPLNEVERRQFPVAQGQFTGGIAFEYIWESSPAAAMGLAVDDILLRFAYYPIHSPADFQKWLYLYGVGRTVKLYILRDGEILVKEYTIEERPSWVKPL</sequence>
<keyword evidence="1" id="KW-0732">Signal</keyword>
<gene>
    <name evidence="2" type="ORF">SH580_09310</name>
</gene>